<comment type="similarity">
    <text evidence="1">Belongs to the WXG100 family.</text>
</comment>
<protein>
    <recommendedName>
        <fullName evidence="1">ESAT-6-like protein</fullName>
    </recommendedName>
</protein>
<dbReference type="Pfam" id="PF06013">
    <property type="entry name" value="WXG100"/>
    <property type="match status" value="1"/>
</dbReference>
<evidence type="ECO:0000313" key="2">
    <source>
        <dbReference type="EMBL" id="MFC3960386.1"/>
    </source>
</evidence>
<accession>A0ABV8DK90</accession>
<dbReference type="Proteomes" id="UP001595696">
    <property type="component" value="Unassembled WGS sequence"/>
</dbReference>
<dbReference type="InterPro" id="IPR010310">
    <property type="entry name" value="T7SS_ESAT-6-like"/>
</dbReference>
<comment type="caution">
    <text evidence="2">The sequence shown here is derived from an EMBL/GenBank/DDBJ whole genome shotgun (WGS) entry which is preliminary data.</text>
</comment>
<reference evidence="3" key="1">
    <citation type="journal article" date="2019" name="Int. J. Syst. Evol. Microbiol.">
        <title>The Global Catalogue of Microorganisms (GCM) 10K type strain sequencing project: providing services to taxonomists for standard genome sequencing and annotation.</title>
        <authorList>
            <consortium name="The Broad Institute Genomics Platform"/>
            <consortium name="The Broad Institute Genome Sequencing Center for Infectious Disease"/>
            <person name="Wu L."/>
            <person name="Ma J."/>
        </authorList>
    </citation>
    <scope>NUCLEOTIDE SEQUENCE [LARGE SCALE GENOMIC DNA]</scope>
    <source>
        <strain evidence="3">CGMCC 4.7330</strain>
    </source>
</reference>
<name>A0ABV8DK90_9NOCA</name>
<evidence type="ECO:0000256" key="1">
    <source>
        <dbReference type="RuleBase" id="RU362001"/>
    </source>
</evidence>
<gene>
    <name evidence="2" type="ORF">ACFO0B_00110</name>
</gene>
<keyword evidence="3" id="KW-1185">Reference proteome</keyword>
<evidence type="ECO:0000313" key="3">
    <source>
        <dbReference type="Proteomes" id="UP001595696"/>
    </source>
</evidence>
<dbReference type="RefSeq" id="WP_378610171.1">
    <property type="nucleotide sequence ID" value="NZ_JBHSAX010000002.1"/>
</dbReference>
<dbReference type="SUPFAM" id="SSF140453">
    <property type="entry name" value="EsxAB dimer-like"/>
    <property type="match status" value="1"/>
</dbReference>
<proteinExistence type="inferred from homology"/>
<sequence>MTAENTPFSVDLDEVEQVVSRLAGLAGFLADHIDQIDAKVSTLLGSTAWEGAAAEAYGTAQRQWSAGARQFVDGVREMSTAARTAHDSYTEAGAVNTRLFRGR</sequence>
<organism evidence="2 3">
    <name type="scientific">Nocardia jiangsuensis</name>
    <dbReference type="NCBI Taxonomy" id="1691563"/>
    <lineage>
        <taxon>Bacteria</taxon>
        <taxon>Bacillati</taxon>
        <taxon>Actinomycetota</taxon>
        <taxon>Actinomycetes</taxon>
        <taxon>Mycobacteriales</taxon>
        <taxon>Nocardiaceae</taxon>
        <taxon>Nocardia</taxon>
    </lineage>
</organism>
<dbReference type="Gene3D" id="1.10.287.1060">
    <property type="entry name" value="ESAT-6-like"/>
    <property type="match status" value="1"/>
</dbReference>
<dbReference type="EMBL" id="JBHSAX010000002">
    <property type="protein sequence ID" value="MFC3960386.1"/>
    <property type="molecule type" value="Genomic_DNA"/>
</dbReference>
<dbReference type="InterPro" id="IPR036689">
    <property type="entry name" value="ESAT-6-like_sf"/>
</dbReference>
<dbReference type="NCBIfam" id="TIGR03930">
    <property type="entry name" value="WXG100_ESAT6"/>
    <property type="match status" value="1"/>
</dbReference>